<evidence type="ECO:0000256" key="1">
    <source>
        <dbReference type="SAM" id="MobiDB-lite"/>
    </source>
</evidence>
<organism evidence="2 3">
    <name type="scientific">Cannabis sativa</name>
    <name type="common">Hemp</name>
    <name type="synonym">Marijuana</name>
    <dbReference type="NCBI Taxonomy" id="3483"/>
    <lineage>
        <taxon>Eukaryota</taxon>
        <taxon>Viridiplantae</taxon>
        <taxon>Streptophyta</taxon>
        <taxon>Embryophyta</taxon>
        <taxon>Tracheophyta</taxon>
        <taxon>Spermatophyta</taxon>
        <taxon>Magnoliopsida</taxon>
        <taxon>eudicotyledons</taxon>
        <taxon>Gunneridae</taxon>
        <taxon>Pentapetalae</taxon>
        <taxon>rosids</taxon>
        <taxon>fabids</taxon>
        <taxon>Rosales</taxon>
        <taxon>Cannabaceae</taxon>
        <taxon>Cannabis</taxon>
    </lineage>
</organism>
<feature type="compositionally biased region" description="Low complexity" evidence="1">
    <location>
        <begin position="70"/>
        <end position="81"/>
    </location>
</feature>
<name>A0A803Q2E9_CANSA</name>
<sequence length="133" mass="15025">MAEATKVKGLTEEGRYMTILGGILPLSNIWKDIRRISTNNMKEFLDRGNDFIKLEEAIHQAQAGHINNRQSQDTQQPQDSPGAQAGNNNVAHTSSCKHTRNKCKEEQWQKKGSLILLPCPRRPRRRSMLASTS</sequence>
<feature type="region of interest" description="Disordered" evidence="1">
    <location>
        <begin position="114"/>
        <end position="133"/>
    </location>
</feature>
<dbReference type="EnsemblPlants" id="evm.model.07.1382">
    <property type="protein sequence ID" value="cds.evm.model.07.1382"/>
    <property type="gene ID" value="evm.TU.07.1382"/>
</dbReference>
<evidence type="ECO:0000313" key="3">
    <source>
        <dbReference type="Proteomes" id="UP000596661"/>
    </source>
</evidence>
<protein>
    <submittedName>
        <fullName evidence="2">Uncharacterized protein</fullName>
    </submittedName>
</protein>
<keyword evidence="3" id="KW-1185">Reference proteome</keyword>
<reference evidence="2" key="1">
    <citation type="submission" date="2018-11" db="EMBL/GenBank/DDBJ databases">
        <authorList>
            <person name="Grassa J C."/>
        </authorList>
    </citation>
    <scope>NUCLEOTIDE SEQUENCE [LARGE SCALE GENOMIC DNA]</scope>
</reference>
<feature type="region of interest" description="Disordered" evidence="1">
    <location>
        <begin position="62"/>
        <end position="108"/>
    </location>
</feature>
<feature type="compositionally biased region" description="Polar residues" evidence="1">
    <location>
        <begin position="85"/>
        <end position="94"/>
    </location>
</feature>
<evidence type="ECO:0000313" key="2">
    <source>
        <dbReference type="EnsemblPlants" id="cds.evm.model.07.1382"/>
    </source>
</evidence>
<proteinExistence type="predicted"/>
<dbReference type="EMBL" id="UZAU01000664">
    <property type="status" value="NOT_ANNOTATED_CDS"/>
    <property type="molecule type" value="Genomic_DNA"/>
</dbReference>
<dbReference type="Gramene" id="evm.model.07.1382">
    <property type="protein sequence ID" value="cds.evm.model.07.1382"/>
    <property type="gene ID" value="evm.TU.07.1382"/>
</dbReference>
<reference evidence="2" key="2">
    <citation type="submission" date="2021-03" db="UniProtKB">
        <authorList>
            <consortium name="EnsemblPlants"/>
        </authorList>
    </citation>
    <scope>IDENTIFICATION</scope>
</reference>
<dbReference type="AlphaFoldDB" id="A0A803Q2E9"/>
<accession>A0A803Q2E9</accession>
<dbReference type="Proteomes" id="UP000596661">
    <property type="component" value="Chromosome 7"/>
</dbReference>